<feature type="compositionally biased region" description="Basic and acidic residues" evidence="5">
    <location>
        <begin position="1509"/>
        <end position="1520"/>
    </location>
</feature>
<feature type="region of interest" description="Disordered" evidence="5">
    <location>
        <begin position="2609"/>
        <end position="2631"/>
    </location>
</feature>
<feature type="domain" description="Helicase ATP-binding" evidence="6">
    <location>
        <begin position="140"/>
        <end position="309"/>
    </location>
</feature>
<evidence type="ECO:0000256" key="2">
    <source>
        <dbReference type="ARBA" id="ARBA00022801"/>
    </source>
</evidence>
<dbReference type="PANTHER" id="PTHR14025:SF20">
    <property type="entry name" value="FANCONI ANEMIA GROUP M PROTEIN"/>
    <property type="match status" value="1"/>
</dbReference>
<accession>A0ABQ5RR52</accession>
<organism evidence="8 9">
    <name type="scientific">Volvox africanus</name>
    <dbReference type="NCBI Taxonomy" id="51714"/>
    <lineage>
        <taxon>Eukaryota</taxon>
        <taxon>Viridiplantae</taxon>
        <taxon>Chlorophyta</taxon>
        <taxon>core chlorophytes</taxon>
        <taxon>Chlorophyceae</taxon>
        <taxon>CS clade</taxon>
        <taxon>Chlamydomonadales</taxon>
        <taxon>Volvocaceae</taxon>
        <taxon>Volvox</taxon>
    </lineage>
</organism>
<proteinExistence type="predicted"/>
<keyword evidence="1" id="KW-0547">Nucleotide-binding</keyword>
<feature type="compositionally biased region" description="Low complexity" evidence="5">
    <location>
        <begin position="1671"/>
        <end position="1700"/>
    </location>
</feature>
<evidence type="ECO:0008006" key="10">
    <source>
        <dbReference type="Google" id="ProtNLM"/>
    </source>
</evidence>
<feature type="region of interest" description="Disordered" evidence="5">
    <location>
        <begin position="2668"/>
        <end position="2750"/>
    </location>
</feature>
<feature type="region of interest" description="Disordered" evidence="5">
    <location>
        <begin position="1960"/>
        <end position="2004"/>
    </location>
</feature>
<dbReference type="SMART" id="SM00490">
    <property type="entry name" value="HELICc"/>
    <property type="match status" value="1"/>
</dbReference>
<feature type="compositionally biased region" description="Gly residues" evidence="5">
    <location>
        <begin position="577"/>
        <end position="595"/>
    </location>
</feature>
<feature type="region of interest" description="Disordered" evidence="5">
    <location>
        <begin position="1658"/>
        <end position="1700"/>
    </location>
</feature>
<evidence type="ECO:0000256" key="4">
    <source>
        <dbReference type="ARBA" id="ARBA00022840"/>
    </source>
</evidence>
<feature type="non-terminal residue" evidence="8">
    <location>
        <position position="2750"/>
    </location>
</feature>
<reference evidence="8 9" key="1">
    <citation type="journal article" date="2023" name="IScience">
        <title>Expanded male sex-determining region conserved during the evolution of homothallism in the green alga Volvox.</title>
        <authorList>
            <person name="Yamamoto K."/>
            <person name="Matsuzaki R."/>
            <person name="Mahakham W."/>
            <person name="Heman W."/>
            <person name="Sekimoto H."/>
            <person name="Kawachi M."/>
            <person name="Minakuchi Y."/>
            <person name="Toyoda A."/>
            <person name="Nozaki H."/>
        </authorList>
    </citation>
    <scope>NUCLEOTIDE SEQUENCE [LARGE SCALE GENOMIC DNA]</scope>
    <source>
        <strain evidence="8 9">NIES-4468</strain>
    </source>
</reference>
<feature type="region of interest" description="Disordered" evidence="5">
    <location>
        <begin position="1452"/>
        <end position="1476"/>
    </location>
</feature>
<feature type="region of interest" description="Disordered" evidence="5">
    <location>
        <begin position="886"/>
        <end position="920"/>
    </location>
</feature>
<feature type="compositionally biased region" description="Basic and acidic residues" evidence="5">
    <location>
        <begin position="1"/>
        <end position="10"/>
    </location>
</feature>
<feature type="region of interest" description="Disordered" evidence="5">
    <location>
        <begin position="574"/>
        <end position="628"/>
    </location>
</feature>
<dbReference type="Gene3D" id="3.40.50.300">
    <property type="entry name" value="P-loop containing nucleotide triphosphate hydrolases"/>
    <property type="match status" value="2"/>
</dbReference>
<keyword evidence="9" id="KW-1185">Reference proteome</keyword>
<keyword evidence="3" id="KW-0347">Helicase</keyword>
<feature type="region of interest" description="Disordered" evidence="5">
    <location>
        <begin position="1509"/>
        <end position="1528"/>
    </location>
</feature>
<feature type="region of interest" description="Disordered" evidence="5">
    <location>
        <begin position="84"/>
        <end position="107"/>
    </location>
</feature>
<sequence>MFGEGARESAVRQAQEIALQPLRPPLLPSAGRANPERSPPQRKVPPLHVDDPEMARALLRGDFVELSAPTEPGVDETLKDASKDVDWDVGSGGNGVADRAGQGLTVSNDGANPGMMLHAVHARTWLYPKDLPLRDYQFSLVRSALFNNTLVCLPTGLGKTLIAAVVMLNYYRWFPEGKIVFVAPTKPLVEQQMKACKEKTCIPKADIVQLTATRGPGEGRAAEWAARRVFFCTPQILENDVASGTCPKEKLVLLVVDECHRALGKAAPVTALQALRSEQLRIRVVGLSATPGSNADSVQEVIRNLGISRVEFRSEEDPDVSPFCHKKQVDVIEVLPDDILRPVAESVVLLLRGVNAKLLQYRVVDRCDAENVGRFSFVNKMKQFQSSLPDNKSLEKTAIPKIYNLFNQIIFLATVLESITTQGAKMAADFVRLEVAKNGGQSLRDLMCKPEWKAVRQRLEECGRYTHPKMRRLEEVVLQHFGLQQKLHQGQHHMAGPSHASASASPSGGVDEGGGRCEEGNKPNGRGGDTVAADADGGGERKRVIIFTTLRDTVAEIVSCLERHAPKIMPRVFVGQGARGSGRATGGGGRGAGGRGRGRGRGGRGPAAAAASDGGHEGGTAGDGGHGAATAAMTMTMNQEEQRAVLQGFRDGVFNVLVATCIGEEGLDIPEVDLIVCYDSSASPTRQIQRMGRTGRHREGRVVYVLAAGKETDNYYRSQEEMRRLQALLRDAPRVFELSRSSPPMLPSGCHPRPVLLRLQEAAAAVLAHQKQQQAVAKKQTGKRVAAGGAAATADITGAPGGEGGAAKRRRGITSATGGEKHLTAAQQAAAARWAKRPVGHDFITIDDDEVCGDAVGGDGNADADITEDAEVNVPLAQRVLAKIREAKQQQQPGRRPSGAVPSLKPLWGSQDPLDDDEDPSKFDWAREIYYTKPPAGGGAKAAADDAAGAAAGGRGCSLAITGMAPAAAGTDAVAVAAVSGDGNGCAGAQGSAVEAAWPGAAMEARAPTAAEMPSASTVAAANGIPQTSTPHMLVDGRTQTHPEPHTTPDPGVAPTATAATATVDVPSAAAAAGSPKPLRHIMSDLAPHDGCFNSHRPAGGIAASGLWLSPQLTAALHDLLLGPTTLGTSAGTCSEGKGRPVGPFPPRHGTEAPHGEPPRAEPASHVSVGFLEALLKPISDDEAAELVAAAGNHPIARLAATFKPQPLNYRPPPMVPPHEPPKRHLEPAVRQGTANPLAQGDSLQQTGTIRPSAVCAHASAPMKPNEHMQRSVYGVGQGPEGQSTHENASGSLTAPPVAVTALARSGCAAAKVTAADQGPEVLELLSDDSGSKSGCRNCVGGGDRGRGDDFDPDNIVMTLDVVPLAARKPMGHAASAKRDSTTRVSGVPRAIKRSTLKQAGGAAVASPRSQEAVAAAAATAVPGDDDEGLQDVPLAARMRLFAAAAAVATATRPSPSSERGCNPAAPGVRPDTSPENRREFIRAGAGYSSHGDGLTDSRLNGLTSHQLDRAGTEAARSRPPEGQVQKQDWRVAAACAGEMRSTVGDRFGAAPRPGSGPPSHPHPGHEHGDRTAAQTCRGAGLEAGSGPGYWPGVVREDCKSREPLLGAAAGGQTWQHAGQPFRGNGHHRTNQHVQSPHQHHYPRPWYKAEGQHLQRPADAPLPQQQPPQLQPLQPQVQQPQPEPQHQQQKSSWQLQQQQEQPQQLLQQQQQLQQQQHPLLQQLQQQQNSGWQPQQQQQQQPPQQQQQPQPQPLQPPPQQQHQQQQQQQNSGWQPHSINVMPHATEQQRQQREQPQHQSAKLAPGVLGASEGGSSTVYDIPANTMVASAAAASPRMAGGETWAAEDEEEIYIPATPLSDDCAEIAAQCADGDGEECARLAGEVGAGRCGDVAMLVCRGGGDHVAPPSPLQPRQLQFPAPITSPNHGPQGATTTTTTTTTSGLELELQPEHVSLPPWLALQARQQQRQQLPLPKDDEHDLQVGKPEAVPRSVREQQKLSCGAGGRTYRPESAGIDLGLMTGQRVLPVPQISRPQDAPRQQGQQQRVQMQQMGEPAAAAARGGYPELSHGLHKALDAMAAADDEAGGGGDLLRVQADASRSGMATAVRSSGNAAIASVAGPAAIDGAAVAAGGGHAPAVGAGDGSTRGCGNLEDGHAAMGLTHLDDLDHLHEPDPGLDDWLLQPWHQRKLQPEKWKGQEQQPQPSPDAQRRQMDRGCNGGSGGSCCDPNSTLGFGSQIPPAGPQEHKRSQRLTGVIPETPGLSDLADEADEHGDEDGGDGKGSGSVARSRPSDGRLDSRSRGPFAAFTFHAAAGTDGGAVGGVGGFPDTSGCGVGPGGALFRAPTAANITPIMRARLRTPTAAASRPASGLTTDSAVAAEEADVRPSPFTIDLTSSPPPSCERRTSAVPVTGSREGTARAGQCPPSATSTDAAIVPRRRLCTKAGAPAVKRRGAVITDDSSQEPGSAGRKTGVDSRAAGGGSSNCTPGRDSGGSGLGSGSLFKKFAWTPAGPAAVVGADAAAAGARPAEFGYNEIDTTPLIGLRRRVKRPVQMASDDGAAAAAADGDPGSGSVRKPRKLCRLQVGAPVAGVNGGGGGGDGGSGTAAECQKQYGRGGGATAAGDGSKAGRALTSRRPAGPAAAAVPAGASIAANRSRLLAAAAVAAARGGAQVAGAGGKGTGGRQRGAGSFIDAEAALSGDDDEEGEEGDEGEEDGYESSFVTDGSDGEVARGSQSDDAGAARSPGSMMAIYRA</sequence>
<protein>
    <recommendedName>
        <fullName evidence="10">Fanconi anemia group M protein</fullName>
    </recommendedName>
</protein>
<feature type="compositionally biased region" description="Low complexity" evidence="5">
    <location>
        <begin position="1759"/>
        <end position="1768"/>
    </location>
</feature>
<dbReference type="SMART" id="SM00487">
    <property type="entry name" value="DEXDc"/>
    <property type="match status" value="1"/>
</dbReference>
<name>A0ABQ5RR52_9CHLO</name>
<feature type="region of interest" description="Disordered" evidence="5">
    <location>
        <begin position="2443"/>
        <end position="2491"/>
    </location>
</feature>
<feature type="compositionally biased region" description="Basic and acidic residues" evidence="5">
    <location>
        <begin position="2287"/>
        <end position="2297"/>
    </location>
</feature>
<dbReference type="SUPFAM" id="SSF52540">
    <property type="entry name" value="P-loop containing nucleoside triphosphate hydrolases"/>
    <property type="match status" value="1"/>
</dbReference>
<feature type="region of interest" description="Disordered" evidence="5">
    <location>
        <begin position="1131"/>
        <end position="1163"/>
    </location>
</feature>
<feature type="compositionally biased region" description="Low complexity" evidence="5">
    <location>
        <begin position="1960"/>
        <end position="1970"/>
    </location>
</feature>
<dbReference type="Proteomes" id="UP001165090">
    <property type="component" value="Unassembled WGS sequence"/>
</dbReference>
<feature type="compositionally biased region" description="Pro residues" evidence="5">
    <location>
        <begin position="1749"/>
        <end position="1758"/>
    </location>
</feature>
<dbReference type="CDD" id="cd18033">
    <property type="entry name" value="DEXDc_FANCM"/>
    <property type="match status" value="1"/>
</dbReference>
<evidence type="ECO:0000256" key="5">
    <source>
        <dbReference type="SAM" id="MobiDB-lite"/>
    </source>
</evidence>
<evidence type="ECO:0000313" key="9">
    <source>
        <dbReference type="Proteomes" id="UP001165090"/>
    </source>
</evidence>
<keyword evidence="2" id="KW-0378">Hydrolase</keyword>
<feature type="region of interest" description="Disordered" evidence="5">
    <location>
        <begin position="1208"/>
        <end position="1247"/>
    </location>
</feature>
<feature type="region of interest" description="Disordered" evidence="5">
    <location>
        <begin position="2385"/>
        <end position="2428"/>
    </location>
</feature>
<dbReference type="InterPro" id="IPR001650">
    <property type="entry name" value="Helicase_C-like"/>
</dbReference>
<evidence type="ECO:0000259" key="6">
    <source>
        <dbReference type="PROSITE" id="PS51192"/>
    </source>
</evidence>
<dbReference type="Pfam" id="PF00270">
    <property type="entry name" value="DEAD"/>
    <property type="match status" value="1"/>
</dbReference>
<gene>
    <name evidence="8" type="ORF">VaNZ11_001895</name>
</gene>
<feature type="compositionally biased region" description="Gly residues" evidence="5">
    <location>
        <begin position="2671"/>
        <end position="2682"/>
    </location>
</feature>
<feature type="compositionally biased region" description="Basic and acidic residues" evidence="5">
    <location>
        <begin position="1149"/>
        <end position="1160"/>
    </location>
</feature>
<feature type="compositionally biased region" description="Acidic residues" evidence="5">
    <location>
        <begin position="2262"/>
        <end position="2274"/>
    </location>
</feature>
<feature type="region of interest" description="Disordered" evidence="5">
    <location>
        <begin position="1610"/>
        <end position="1644"/>
    </location>
</feature>
<feature type="compositionally biased region" description="Pro residues" evidence="5">
    <location>
        <begin position="1210"/>
        <end position="1219"/>
    </location>
</feature>
<feature type="region of interest" description="Disordered" evidence="5">
    <location>
        <begin position="1723"/>
        <end position="1807"/>
    </location>
</feature>
<feature type="region of interest" description="Disordered" evidence="5">
    <location>
        <begin position="1272"/>
        <end position="1293"/>
    </location>
</feature>
<evidence type="ECO:0000256" key="3">
    <source>
        <dbReference type="ARBA" id="ARBA00022806"/>
    </source>
</evidence>
<dbReference type="Pfam" id="PF00271">
    <property type="entry name" value="Helicase_C"/>
    <property type="match status" value="1"/>
</dbReference>
<feature type="region of interest" description="Disordered" evidence="5">
    <location>
        <begin position="487"/>
        <end position="536"/>
    </location>
</feature>
<feature type="compositionally biased region" description="Low complexity" evidence="5">
    <location>
        <begin position="1723"/>
        <end position="1748"/>
    </location>
</feature>
<feature type="compositionally biased region" description="Gly residues" evidence="5">
    <location>
        <begin position="617"/>
        <end position="627"/>
    </location>
</feature>
<keyword evidence="4" id="KW-0067">ATP-binding</keyword>
<dbReference type="InterPro" id="IPR044749">
    <property type="entry name" value="FANCM_DEXDc"/>
</dbReference>
<feature type="domain" description="Helicase C-terminal" evidence="7">
    <location>
        <begin position="534"/>
        <end position="739"/>
    </location>
</feature>
<feature type="region of interest" description="Disordered" evidence="5">
    <location>
        <begin position="1903"/>
        <end position="1940"/>
    </location>
</feature>
<dbReference type="PANTHER" id="PTHR14025">
    <property type="entry name" value="FANCONI ANEMIA GROUP M FANCM FAMILY MEMBER"/>
    <property type="match status" value="1"/>
</dbReference>
<feature type="compositionally biased region" description="Polar residues" evidence="5">
    <location>
        <begin position="1281"/>
        <end position="1293"/>
    </location>
</feature>
<dbReference type="PROSITE" id="PS51192">
    <property type="entry name" value="HELICASE_ATP_BIND_1"/>
    <property type="match status" value="1"/>
</dbReference>
<feature type="compositionally biased region" description="Polar residues" evidence="5">
    <location>
        <begin position="1233"/>
        <end position="1247"/>
    </location>
</feature>
<feature type="region of interest" description="Disordered" evidence="5">
    <location>
        <begin position="1"/>
        <end position="48"/>
    </location>
</feature>
<feature type="region of interest" description="Disordered" evidence="5">
    <location>
        <begin position="2188"/>
        <end position="2298"/>
    </location>
</feature>
<dbReference type="InterPro" id="IPR027417">
    <property type="entry name" value="P-loop_NTPase"/>
</dbReference>
<comment type="caution">
    <text evidence="8">The sequence shown here is derived from an EMBL/GenBank/DDBJ whole genome shotgun (WGS) entry which is preliminary data.</text>
</comment>
<evidence type="ECO:0000256" key="1">
    <source>
        <dbReference type="ARBA" id="ARBA00022741"/>
    </source>
</evidence>
<dbReference type="PROSITE" id="PS51194">
    <property type="entry name" value="HELICASE_CTER"/>
    <property type="match status" value="1"/>
</dbReference>
<dbReference type="EMBL" id="BSDZ01000005">
    <property type="protein sequence ID" value="GLI60045.1"/>
    <property type="molecule type" value="Genomic_DNA"/>
</dbReference>
<dbReference type="InterPro" id="IPR014001">
    <property type="entry name" value="Helicase_ATP-bd"/>
</dbReference>
<feature type="region of interest" description="Disordered" evidence="5">
    <location>
        <begin position="1545"/>
        <end position="1574"/>
    </location>
</feature>
<dbReference type="InterPro" id="IPR011545">
    <property type="entry name" value="DEAD/DEAH_box_helicase_dom"/>
</dbReference>
<feature type="compositionally biased region" description="Low complexity" evidence="5">
    <location>
        <begin position="487"/>
        <end position="509"/>
    </location>
</feature>
<evidence type="ECO:0000259" key="7">
    <source>
        <dbReference type="PROSITE" id="PS51194"/>
    </source>
</evidence>
<evidence type="ECO:0000313" key="8">
    <source>
        <dbReference type="EMBL" id="GLI60045.1"/>
    </source>
</evidence>
<feature type="compositionally biased region" description="Acidic residues" evidence="5">
    <location>
        <begin position="2696"/>
        <end position="2713"/>
    </location>
</feature>